<organism evidence="3">
    <name type="scientific">viral metagenome</name>
    <dbReference type="NCBI Taxonomy" id="1070528"/>
    <lineage>
        <taxon>unclassified sequences</taxon>
        <taxon>metagenomes</taxon>
        <taxon>organismal metagenomes</taxon>
    </lineage>
</organism>
<name>A0A6C0HJ76_9ZZZZ</name>
<feature type="domain" description="Rhodanese" evidence="2">
    <location>
        <begin position="43"/>
        <end position="118"/>
    </location>
</feature>
<evidence type="ECO:0000259" key="2">
    <source>
        <dbReference type="PROSITE" id="PS50206"/>
    </source>
</evidence>
<protein>
    <recommendedName>
        <fullName evidence="2">Rhodanese domain-containing protein</fullName>
    </recommendedName>
</protein>
<keyword evidence="1" id="KW-0812">Transmembrane</keyword>
<feature type="transmembrane region" description="Helical" evidence="1">
    <location>
        <begin position="6"/>
        <end position="21"/>
    </location>
</feature>
<dbReference type="SUPFAM" id="SSF52821">
    <property type="entry name" value="Rhodanese/Cell cycle control phosphatase"/>
    <property type="match status" value="1"/>
</dbReference>
<reference evidence="3" key="1">
    <citation type="journal article" date="2020" name="Nature">
        <title>Giant virus diversity and host interactions through global metagenomics.</title>
        <authorList>
            <person name="Schulz F."/>
            <person name="Roux S."/>
            <person name="Paez-Espino D."/>
            <person name="Jungbluth S."/>
            <person name="Walsh D.A."/>
            <person name="Denef V.J."/>
            <person name="McMahon K.D."/>
            <person name="Konstantinidis K.T."/>
            <person name="Eloe-Fadrosh E.A."/>
            <person name="Kyrpides N.C."/>
            <person name="Woyke T."/>
        </authorList>
    </citation>
    <scope>NUCLEOTIDE SEQUENCE</scope>
    <source>
        <strain evidence="3">GVMAG-M-3300023184-121</strain>
    </source>
</reference>
<dbReference type="EMBL" id="MN739974">
    <property type="protein sequence ID" value="QHT80698.1"/>
    <property type="molecule type" value="Genomic_DNA"/>
</dbReference>
<keyword evidence="1" id="KW-1133">Transmembrane helix</keyword>
<dbReference type="CDD" id="cd00158">
    <property type="entry name" value="RHOD"/>
    <property type="match status" value="1"/>
</dbReference>
<dbReference type="PROSITE" id="PS50206">
    <property type="entry name" value="RHODANESE_3"/>
    <property type="match status" value="1"/>
</dbReference>
<dbReference type="Pfam" id="PF00581">
    <property type="entry name" value="Rhodanese"/>
    <property type="match status" value="1"/>
</dbReference>
<dbReference type="InterPro" id="IPR036873">
    <property type="entry name" value="Rhodanese-like_dom_sf"/>
</dbReference>
<accession>A0A6C0HJ76</accession>
<evidence type="ECO:0000256" key="1">
    <source>
        <dbReference type="SAM" id="Phobius"/>
    </source>
</evidence>
<evidence type="ECO:0000313" key="3">
    <source>
        <dbReference type="EMBL" id="QHT80698.1"/>
    </source>
</evidence>
<sequence>MARYTIIALLIVLCVVMYYVAENMNLHINSVPNLEISVKEARASRFALVIDVRTPKEREQLGFYPHSLPISMDRIEKEIPVPPTSSILVYANGDERARQAATKLYEIGYHHVRYLPTTYLALLPGSAQ</sequence>
<dbReference type="AlphaFoldDB" id="A0A6C0HJ76"/>
<dbReference type="Gene3D" id="3.40.250.10">
    <property type="entry name" value="Rhodanese-like domain"/>
    <property type="match status" value="1"/>
</dbReference>
<proteinExistence type="predicted"/>
<dbReference type="InterPro" id="IPR001763">
    <property type="entry name" value="Rhodanese-like_dom"/>
</dbReference>
<keyword evidence="1" id="KW-0472">Membrane</keyword>